<comment type="caution">
    <text evidence="2">The sequence shown here is derived from an EMBL/GenBank/DDBJ whole genome shotgun (WGS) entry which is preliminary data.</text>
</comment>
<dbReference type="SUPFAM" id="SSF48403">
    <property type="entry name" value="Ankyrin repeat"/>
    <property type="match status" value="1"/>
</dbReference>
<dbReference type="Gene3D" id="1.25.10.10">
    <property type="entry name" value="Leucine-rich Repeat Variant"/>
    <property type="match status" value="1"/>
</dbReference>
<protein>
    <recommendedName>
        <fullName evidence="4">HEAT repeat domain-containing protein</fullName>
    </recommendedName>
</protein>
<dbReference type="Gene3D" id="1.25.40.20">
    <property type="entry name" value="Ankyrin repeat-containing domain"/>
    <property type="match status" value="1"/>
</dbReference>
<evidence type="ECO:0000313" key="2">
    <source>
        <dbReference type="EMBL" id="MPY31466.1"/>
    </source>
</evidence>
<sequence>MSCDDTTGSKGMDREPRRGAKAGDSETLLMSAVRAGDRARVEAALLDDSNWDERDEAFCLAVRTCSGDIAQLLLNHGADAGQCRPDELLPLRDAVDSGSPALVEALLDLTIRERYPASELMEVRALALRWLDTGIETELRRRTDSRDAVVHTRVQDDEYYSVGEFTLGRMTVRDGHGAILTRLEELLGLRSSFEELMERALLHTDQDHAAWGYATIHLAHRRDQAFWTAAAELRTHPDPLHRLFGAEVLRLTRLFDDSDEDAFAGPALEIFTDWSTHEPDLAVLTEVLVALGEHADPRADAALLRYASHPDARVRGVVARGLGTWSESPALSDDVREALLALMTDTDTAVRRNACLTIGEGSDRDPVLTEAMAALLDDADRQVQVAAVHGLALHDDGRCVAAARRLGPPRPGFLTEEHYLDTAWRYAWRHDGQ</sequence>
<organism evidence="2 3">
    <name type="scientific">Streptomyces adustus</name>
    <dbReference type="NCBI Taxonomy" id="1609272"/>
    <lineage>
        <taxon>Bacteria</taxon>
        <taxon>Bacillati</taxon>
        <taxon>Actinomycetota</taxon>
        <taxon>Actinomycetes</taxon>
        <taxon>Kitasatosporales</taxon>
        <taxon>Streptomycetaceae</taxon>
        <taxon>Streptomyces</taxon>
    </lineage>
</organism>
<gene>
    <name evidence="2" type="ORF">FNH09_09180</name>
</gene>
<evidence type="ECO:0000313" key="3">
    <source>
        <dbReference type="Proteomes" id="UP000325849"/>
    </source>
</evidence>
<dbReference type="Pfam" id="PF13646">
    <property type="entry name" value="HEAT_2"/>
    <property type="match status" value="1"/>
</dbReference>
<dbReference type="Proteomes" id="UP000325849">
    <property type="component" value="Unassembled WGS sequence"/>
</dbReference>
<evidence type="ECO:0000256" key="1">
    <source>
        <dbReference type="SAM" id="MobiDB-lite"/>
    </source>
</evidence>
<proteinExistence type="predicted"/>
<evidence type="ECO:0008006" key="4">
    <source>
        <dbReference type="Google" id="ProtNLM"/>
    </source>
</evidence>
<name>A0A5N8V990_9ACTN</name>
<dbReference type="SUPFAM" id="SSF48371">
    <property type="entry name" value="ARM repeat"/>
    <property type="match status" value="1"/>
</dbReference>
<feature type="region of interest" description="Disordered" evidence="1">
    <location>
        <begin position="1"/>
        <end position="26"/>
    </location>
</feature>
<reference evidence="2 3" key="1">
    <citation type="submission" date="2019-07" db="EMBL/GenBank/DDBJ databases">
        <title>New species of Amycolatopsis and Streptomyces.</title>
        <authorList>
            <person name="Duangmal K."/>
            <person name="Teo W.F.A."/>
            <person name="Lipun K."/>
        </authorList>
    </citation>
    <scope>NUCLEOTIDE SEQUENCE [LARGE SCALE GENOMIC DNA]</scope>
    <source>
        <strain evidence="2 3">NBRC 109810</strain>
    </source>
</reference>
<accession>A0A5N8V990</accession>
<dbReference type="InterPro" id="IPR016024">
    <property type="entry name" value="ARM-type_fold"/>
</dbReference>
<dbReference type="AlphaFoldDB" id="A0A5N8V990"/>
<dbReference type="EMBL" id="VJZD01000026">
    <property type="protein sequence ID" value="MPY31466.1"/>
    <property type="molecule type" value="Genomic_DNA"/>
</dbReference>
<keyword evidence="3" id="KW-1185">Reference proteome</keyword>
<dbReference type="InterPro" id="IPR011989">
    <property type="entry name" value="ARM-like"/>
</dbReference>
<feature type="compositionally biased region" description="Basic and acidic residues" evidence="1">
    <location>
        <begin position="11"/>
        <end position="24"/>
    </location>
</feature>
<dbReference type="InterPro" id="IPR036770">
    <property type="entry name" value="Ankyrin_rpt-contain_sf"/>
</dbReference>